<dbReference type="EMBL" id="KK198755">
    <property type="protein sequence ID" value="KCW80429.1"/>
    <property type="molecule type" value="Genomic_DNA"/>
</dbReference>
<feature type="domain" description="F-box" evidence="1">
    <location>
        <begin position="2"/>
        <end position="51"/>
    </location>
</feature>
<dbReference type="OMA" id="HANEDEY"/>
<dbReference type="Pfam" id="PF00646">
    <property type="entry name" value="F-box"/>
    <property type="match status" value="1"/>
</dbReference>
<reference evidence="2" key="1">
    <citation type="submission" date="2013-07" db="EMBL/GenBank/DDBJ databases">
        <title>The genome of Eucalyptus grandis.</title>
        <authorList>
            <person name="Schmutz J."/>
            <person name="Hayes R."/>
            <person name="Myburg A."/>
            <person name="Tuskan G."/>
            <person name="Grattapaglia D."/>
            <person name="Rokhsar D.S."/>
        </authorList>
    </citation>
    <scope>NUCLEOTIDE SEQUENCE</scope>
    <source>
        <tissue evidence="2">Leaf extractions</tissue>
    </source>
</reference>
<dbReference type="InterPro" id="IPR036047">
    <property type="entry name" value="F-box-like_dom_sf"/>
</dbReference>
<name>A0A059CQG4_EUCGR</name>
<dbReference type="Gramene" id="KCW80429">
    <property type="protein sequence ID" value="KCW80429"/>
    <property type="gene ID" value="EUGRSUZ_C01780"/>
</dbReference>
<dbReference type="CDD" id="cd22157">
    <property type="entry name" value="F-box_AtFBW1-like"/>
    <property type="match status" value="1"/>
</dbReference>
<gene>
    <name evidence="2" type="ORF">EUGRSUZ_C01780</name>
</gene>
<dbReference type="SUPFAM" id="SSF81383">
    <property type="entry name" value="F-box domain"/>
    <property type="match status" value="1"/>
</dbReference>
<evidence type="ECO:0000313" key="2">
    <source>
        <dbReference type="EMBL" id="KCW80429.1"/>
    </source>
</evidence>
<evidence type="ECO:0000259" key="1">
    <source>
        <dbReference type="PROSITE" id="PS50181"/>
    </source>
</evidence>
<sequence>MASLSGIFPSNVVVEILAFLPARSLVRFRCVSKSWRSLLSEPYFVTKWLNRSGTSLLVVPLEYENHNLCSLVFENASVGKKNLNLPLGDKWFSISVIGSSSDGALICLSGLSYKHRRASKQAVILWSPSTGEVKVLPNRGCVHCHRWPVCTQSLIQGYNSACCSQYLVHGFGYEPNARDYKVVRITYSRGGVREADSPIRPSLVEVYSLGRNRWKSLGRPDFTWTVRGNSRAFVNGAAHWLAGPAVEAPYNSIVAFDMKEEKFGEVIELPQSENLTQFSLNPRGKATLSVSCGSLALIAFGIWNREECCIWVMKEYGVATSWTKKHHIVVPIGSTVRAALGLTRHGKLLLRMVDEKLVCCDVENMQISDVGIQGSGIDSSFDVIDLGGADPTVTNQVGRGSLLTIPNFP</sequence>
<dbReference type="InterPro" id="IPR001810">
    <property type="entry name" value="F-box_dom"/>
</dbReference>
<dbReference type="AlphaFoldDB" id="A0A059CQG4"/>
<dbReference type="STRING" id="71139.A0A059CQG4"/>
<dbReference type="Gene3D" id="1.20.1280.50">
    <property type="match status" value="1"/>
</dbReference>
<dbReference type="NCBIfam" id="TIGR01640">
    <property type="entry name" value="F_box_assoc_1"/>
    <property type="match status" value="1"/>
</dbReference>
<dbReference type="Pfam" id="PF07734">
    <property type="entry name" value="FBA_1"/>
    <property type="match status" value="1"/>
</dbReference>
<dbReference type="InterPro" id="IPR006527">
    <property type="entry name" value="F-box-assoc_dom_typ1"/>
</dbReference>
<accession>A0A059CQG4</accession>
<dbReference type="SMART" id="SM00256">
    <property type="entry name" value="FBOX"/>
    <property type="match status" value="1"/>
</dbReference>
<dbReference type="PROSITE" id="PS50181">
    <property type="entry name" value="FBOX"/>
    <property type="match status" value="1"/>
</dbReference>
<protein>
    <recommendedName>
        <fullName evidence="1">F-box domain-containing protein</fullName>
    </recommendedName>
</protein>
<organism evidence="2">
    <name type="scientific">Eucalyptus grandis</name>
    <name type="common">Flooded gum</name>
    <dbReference type="NCBI Taxonomy" id="71139"/>
    <lineage>
        <taxon>Eukaryota</taxon>
        <taxon>Viridiplantae</taxon>
        <taxon>Streptophyta</taxon>
        <taxon>Embryophyta</taxon>
        <taxon>Tracheophyta</taxon>
        <taxon>Spermatophyta</taxon>
        <taxon>Magnoliopsida</taxon>
        <taxon>eudicotyledons</taxon>
        <taxon>Gunneridae</taxon>
        <taxon>Pentapetalae</taxon>
        <taxon>rosids</taxon>
        <taxon>malvids</taxon>
        <taxon>Myrtales</taxon>
        <taxon>Myrtaceae</taxon>
        <taxon>Myrtoideae</taxon>
        <taxon>Eucalypteae</taxon>
        <taxon>Eucalyptus</taxon>
    </lineage>
</organism>
<dbReference type="InterPro" id="IPR017451">
    <property type="entry name" value="F-box-assoc_interact_dom"/>
</dbReference>
<dbReference type="PANTHER" id="PTHR31672">
    <property type="entry name" value="BNACNNG10540D PROTEIN"/>
    <property type="match status" value="1"/>
</dbReference>
<dbReference type="InParanoid" id="A0A059CQG4"/>
<proteinExistence type="predicted"/>
<dbReference type="InterPro" id="IPR050796">
    <property type="entry name" value="SCF_F-box_component"/>
</dbReference>
<dbReference type="PANTHER" id="PTHR31672:SF13">
    <property type="entry name" value="F-BOX PROTEIN CPR30-LIKE"/>
    <property type="match status" value="1"/>
</dbReference>